<evidence type="ECO:0000313" key="2">
    <source>
        <dbReference type="Proteomes" id="UP001175271"/>
    </source>
</evidence>
<protein>
    <submittedName>
        <fullName evidence="1">Uncharacterized protein</fullName>
    </submittedName>
</protein>
<dbReference type="Proteomes" id="UP001175271">
    <property type="component" value="Unassembled WGS sequence"/>
</dbReference>
<evidence type="ECO:0000313" key="1">
    <source>
        <dbReference type="EMBL" id="KAK0406315.1"/>
    </source>
</evidence>
<dbReference type="EMBL" id="JAUCMV010000004">
    <property type="protein sequence ID" value="KAK0406315.1"/>
    <property type="molecule type" value="Genomic_DNA"/>
</dbReference>
<gene>
    <name evidence="1" type="ORF">QR680_018498</name>
</gene>
<comment type="caution">
    <text evidence="1">The sequence shown here is derived from an EMBL/GenBank/DDBJ whole genome shotgun (WGS) entry which is preliminary data.</text>
</comment>
<reference evidence="1" key="1">
    <citation type="submission" date="2023-06" db="EMBL/GenBank/DDBJ databases">
        <title>Genomic analysis of the entomopathogenic nematode Steinernema hermaphroditum.</title>
        <authorList>
            <person name="Schwarz E.M."/>
            <person name="Heppert J.K."/>
            <person name="Baniya A."/>
            <person name="Schwartz H.T."/>
            <person name="Tan C.-H."/>
            <person name="Antoshechkin I."/>
            <person name="Sternberg P.W."/>
            <person name="Goodrich-Blair H."/>
            <person name="Dillman A.R."/>
        </authorList>
    </citation>
    <scope>NUCLEOTIDE SEQUENCE</scope>
    <source>
        <strain evidence="1">PS9179</strain>
        <tissue evidence="1">Whole animal</tissue>
    </source>
</reference>
<name>A0AA39HI55_9BILA</name>
<dbReference type="AlphaFoldDB" id="A0AA39HI55"/>
<organism evidence="1 2">
    <name type="scientific">Steinernema hermaphroditum</name>
    <dbReference type="NCBI Taxonomy" id="289476"/>
    <lineage>
        <taxon>Eukaryota</taxon>
        <taxon>Metazoa</taxon>
        <taxon>Ecdysozoa</taxon>
        <taxon>Nematoda</taxon>
        <taxon>Chromadorea</taxon>
        <taxon>Rhabditida</taxon>
        <taxon>Tylenchina</taxon>
        <taxon>Panagrolaimomorpha</taxon>
        <taxon>Strongyloidoidea</taxon>
        <taxon>Steinernematidae</taxon>
        <taxon>Steinernema</taxon>
    </lineage>
</organism>
<accession>A0AA39HI55</accession>
<proteinExistence type="predicted"/>
<keyword evidence="2" id="KW-1185">Reference proteome</keyword>
<sequence length="339" mass="39933">MNFVPALFVRDVLRLLPTPDYEKLSLLSQKGTFSRLATKWVEKWFRCYILLTHNAGSKKFEYCQLRSNAPLDEVPYDLSILEDFVLDKSNIAYMHEYVVKILPQKPLNGKRELIWISADAHDQKLRSHMNAIRVAPSAALVVNNPVEVEDFDPTVFFKLFPRNCYFNDILTDDFYHDSIHVLINASVETGKVSYVTCNQWVQKCTMKFLLKLFRQKQFTGILWPEDSEKKPFARKLTKKWLRDVDAFTKEKSLYSVKPLFGFEKFPFRRLAKMPDSVLQKSAIHELYAPQEQAFFQMRHPEKRDRKIVLHLGARAQDFSEVSSFREALEMHTWFDLYIQ</sequence>